<feature type="region of interest" description="Disordered" evidence="1">
    <location>
        <begin position="385"/>
        <end position="446"/>
    </location>
</feature>
<protein>
    <submittedName>
        <fullName evidence="3">Uncharacterized protein</fullName>
    </submittedName>
</protein>
<evidence type="ECO:0000256" key="1">
    <source>
        <dbReference type="SAM" id="MobiDB-lite"/>
    </source>
</evidence>
<feature type="region of interest" description="Disordered" evidence="1">
    <location>
        <begin position="223"/>
        <end position="310"/>
    </location>
</feature>
<gene>
    <name evidence="3" type="ORF">R9X50_00329300</name>
</gene>
<keyword evidence="2" id="KW-0812">Transmembrane</keyword>
<keyword evidence="4" id="KW-1185">Reference proteome</keyword>
<name>A0AAQ3R7B1_9PEZI</name>
<proteinExistence type="predicted"/>
<feature type="compositionally biased region" description="Low complexity" evidence="1">
    <location>
        <begin position="82"/>
        <end position="104"/>
    </location>
</feature>
<keyword evidence="2" id="KW-0472">Membrane</keyword>
<organism evidence="3 4">
    <name type="scientific">Acrodontium crateriforme</name>
    <dbReference type="NCBI Taxonomy" id="150365"/>
    <lineage>
        <taxon>Eukaryota</taxon>
        <taxon>Fungi</taxon>
        <taxon>Dikarya</taxon>
        <taxon>Ascomycota</taxon>
        <taxon>Pezizomycotina</taxon>
        <taxon>Dothideomycetes</taxon>
        <taxon>Dothideomycetidae</taxon>
        <taxon>Mycosphaerellales</taxon>
        <taxon>Teratosphaeriaceae</taxon>
        <taxon>Acrodontium</taxon>
    </lineage>
</organism>
<evidence type="ECO:0000256" key="2">
    <source>
        <dbReference type="SAM" id="Phobius"/>
    </source>
</evidence>
<accession>A0AAQ3R7B1</accession>
<dbReference type="AlphaFoldDB" id="A0AAQ3R7B1"/>
<reference evidence="3 4" key="1">
    <citation type="submission" date="2023-11" db="EMBL/GenBank/DDBJ databases">
        <title>An acidophilic fungus is an integral part of prey digestion in a carnivorous sundew plant.</title>
        <authorList>
            <person name="Tsai I.J."/>
        </authorList>
    </citation>
    <scope>NUCLEOTIDE SEQUENCE [LARGE SCALE GENOMIC DNA]</scope>
    <source>
        <strain evidence="3">169a</strain>
    </source>
</reference>
<feature type="region of interest" description="Disordered" evidence="1">
    <location>
        <begin position="73"/>
        <end position="104"/>
    </location>
</feature>
<sequence>MSTTDTVLIPISTLTIPTVSLETVFWTVTVHAPTAAVTNGIRSSSSKSDSIASTTVTVSSFVTLPPVVIPNASGDSSSCSHAPSVTSSATLSASPSTTNTPTGAAATSYHKHAIIGGLSGAIGGLLLIGVILGLFLRRKRRRYECELEDEKRSLGEIANRRWNDGTGSAGSLGSTPQIARIGSPMAVDEDDHIIRMSFSHWVRPFAHGKGEGWRDSTIQGQLRVTNPDLSRPVTPKPTPDEGSPSFLKHPRSALAAVLGGHNRSRTNSRSDLRPTPPIPERIVPHAPSQELLIPKSNPSCRSYPSAPSLAVVRQRPPEDPFASSDDQRICSKTRQRLSNASATSLQGAASRTASHLGDFLNSMKQRPQNSAESKLAIHTIRQVSPGPASSICTGGSGPHTGRSDPFDLSISENEGNGERRNTWRKSSTWNNKRPSFMMNYSPYEGT</sequence>
<dbReference type="EMBL" id="CP138583">
    <property type="protein sequence ID" value="WPH00464.1"/>
    <property type="molecule type" value="Genomic_DNA"/>
</dbReference>
<feature type="transmembrane region" description="Helical" evidence="2">
    <location>
        <begin position="114"/>
        <end position="136"/>
    </location>
</feature>
<feature type="compositionally biased region" description="Polar residues" evidence="1">
    <location>
        <begin position="424"/>
        <end position="433"/>
    </location>
</feature>
<dbReference type="Proteomes" id="UP001303373">
    <property type="component" value="Chromosome 4"/>
</dbReference>
<keyword evidence="2" id="KW-1133">Transmembrane helix</keyword>
<evidence type="ECO:0000313" key="4">
    <source>
        <dbReference type="Proteomes" id="UP001303373"/>
    </source>
</evidence>
<evidence type="ECO:0000313" key="3">
    <source>
        <dbReference type="EMBL" id="WPH00464.1"/>
    </source>
</evidence>